<accession>A0A1M6RCR8</accession>
<dbReference type="Proteomes" id="UP000183952">
    <property type="component" value="Unassembled WGS sequence"/>
</dbReference>
<dbReference type="AlphaFoldDB" id="A0A1M6RCR8"/>
<protein>
    <submittedName>
        <fullName evidence="2">Uncharacterized protein</fullName>
    </submittedName>
</protein>
<keyword evidence="1" id="KW-0472">Membrane</keyword>
<evidence type="ECO:0000256" key="1">
    <source>
        <dbReference type="SAM" id="Phobius"/>
    </source>
</evidence>
<organism evidence="2 3">
    <name type="scientific">Hathewaya proteolytica DSM 3090</name>
    <dbReference type="NCBI Taxonomy" id="1121331"/>
    <lineage>
        <taxon>Bacteria</taxon>
        <taxon>Bacillati</taxon>
        <taxon>Bacillota</taxon>
        <taxon>Clostridia</taxon>
        <taxon>Eubacteriales</taxon>
        <taxon>Clostridiaceae</taxon>
        <taxon>Hathewaya</taxon>
    </lineage>
</organism>
<proteinExistence type="predicted"/>
<evidence type="ECO:0000313" key="3">
    <source>
        <dbReference type="Proteomes" id="UP000183952"/>
    </source>
</evidence>
<feature type="transmembrane region" description="Helical" evidence="1">
    <location>
        <begin position="31"/>
        <end position="50"/>
    </location>
</feature>
<gene>
    <name evidence="2" type="ORF">SAMN02745248_02259</name>
</gene>
<keyword evidence="1" id="KW-0812">Transmembrane</keyword>
<name>A0A1M6RCR8_9CLOT</name>
<feature type="transmembrane region" description="Helical" evidence="1">
    <location>
        <begin position="7"/>
        <end position="25"/>
    </location>
</feature>
<reference evidence="2 3" key="1">
    <citation type="submission" date="2016-11" db="EMBL/GenBank/DDBJ databases">
        <authorList>
            <person name="Jaros S."/>
            <person name="Januszkiewicz K."/>
            <person name="Wedrychowicz H."/>
        </authorList>
    </citation>
    <scope>NUCLEOTIDE SEQUENCE [LARGE SCALE GENOMIC DNA]</scope>
    <source>
        <strain evidence="2 3">DSM 3090</strain>
    </source>
</reference>
<dbReference type="RefSeq" id="WP_178139260.1">
    <property type="nucleotide sequence ID" value="NZ_FRAD01000021.1"/>
</dbReference>
<dbReference type="EMBL" id="FRAD01000021">
    <property type="protein sequence ID" value="SHK30251.1"/>
    <property type="molecule type" value="Genomic_DNA"/>
</dbReference>
<keyword evidence="3" id="KW-1185">Reference proteome</keyword>
<keyword evidence="1" id="KW-1133">Transmembrane helix</keyword>
<sequence length="54" mass="5466">MKKGEGIGALIGSLVGAVGTGIAVYFTGSVWSALIGLLGYLGGSYIGKLYDRKS</sequence>
<evidence type="ECO:0000313" key="2">
    <source>
        <dbReference type="EMBL" id="SHK30251.1"/>
    </source>
</evidence>